<dbReference type="EMBL" id="CAJJDO010000142">
    <property type="protein sequence ID" value="CAD8206017.1"/>
    <property type="molecule type" value="Genomic_DNA"/>
</dbReference>
<name>A0A8S1XYJ0_9CILI</name>
<organism evidence="2 3">
    <name type="scientific">Paramecium pentaurelia</name>
    <dbReference type="NCBI Taxonomy" id="43138"/>
    <lineage>
        <taxon>Eukaryota</taxon>
        <taxon>Sar</taxon>
        <taxon>Alveolata</taxon>
        <taxon>Ciliophora</taxon>
        <taxon>Intramacronucleata</taxon>
        <taxon>Oligohymenophorea</taxon>
        <taxon>Peniculida</taxon>
        <taxon>Parameciidae</taxon>
        <taxon>Paramecium</taxon>
    </lineage>
</organism>
<protein>
    <recommendedName>
        <fullName evidence="4">CHAT domain-containing protein</fullName>
    </recommendedName>
</protein>
<comment type="caution">
    <text evidence="2">The sequence shown here is derived from an EMBL/GenBank/DDBJ whole genome shotgun (WGS) entry which is preliminary data.</text>
</comment>
<gene>
    <name evidence="2" type="ORF">PPENT_87.1.T1420129</name>
</gene>
<keyword evidence="3" id="KW-1185">Reference proteome</keyword>
<proteinExistence type="predicted"/>
<feature type="coiled-coil region" evidence="1">
    <location>
        <begin position="120"/>
        <end position="161"/>
    </location>
</feature>
<evidence type="ECO:0008006" key="4">
    <source>
        <dbReference type="Google" id="ProtNLM"/>
    </source>
</evidence>
<evidence type="ECO:0000313" key="3">
    <source>
        <dbReference type="Proteomes" id="UP000689195"/>
    </source>
</evidence>
<sequence length="719" mass="85811">MKTPFCVRLQILGIQQNDELEYFENPEFFEDSQHIFPLNIYAQSYGIYVIRLDYYIKKNFIKEEKIVKGKLIFTFYNYITQQFVDIYDLLCTDNNFIKLDGQFWFKDENSISPLIIRLKLQIYYQEYLKYQNLLENIELEKNNLQGNIEKAKTELRINNENFVNFKMKVNQLKQFYQIQPQYPEIDIAILYSHPLVNQNEKRVSPVQYYDDIQNFKQRISALNKKVTYLITQATKENLRQVLKYNPKIIHIIAHGENDTNKLNQYLQFENNCTDDFVYREDLQQIMKESKKSLLFLACCYAGEIAKNIQQYATTIAVDKELKMLDDAGIYYFSSLYENLLSKKTLQTSHEQAKKNVEEQLGDKNFQCCHCHSHREACKEIFGKYNDLCFKHKSQCKCEESDKINDKLSHLWGPNYKCQDICEVILNQVQEQKNKEFVNIKLDEFAQDGILRVCCCELAEKLQDDVSTFIQHTESEKFQIFSQNSTQSQIFNNVEKGNLVEINQLSWEEQYLIAWKKDAKVIYNKLTETFYSKKRQILKICAGTSKGERFVIKFAHQVSKYFKFRKLKFYKRNEIEDIQIIEIPLDKIEQLLLKKYETRISYIFIICQLQKDLFIKSIEQLLQLNQKGTIILISYQELFELDLDSNFYKIQLKDWVNNSDKKEKCDYYKILNEYGDELTQKIIETVGEDKIKKLKFDQLLDQIEIILKNQQEQINQFVQN</sequence>
<reference evidence="2" key="1">
    <citation type="submission" date="2021-01" db="EMBL/GenBank/DDBJ databases">
        <authorList>
            <consortium name="Genoscope - CEA"/>
            <person name="William W."/>
        </authorList>
    </citation>
    <scope>NUCLEOTIDE SEQUENCE</scope>
</reference>
<keyword evidence="1" id="KW-0175">Coiled coil</keyword>
<evidence type="ECO:0000313" key="2">
    <source>
        <dbReference type="EMBL" id="CAD8206017.1"/>
    </source>
</evidence>
<dbReference type="OrthoDB" id="300981at2759"/>
<accession>A0A8S1XYJ0</accession>
<dbReference type="Proteomes" id="UP000689195">
    <property type="component" value="Unassembled WGS sequence"/>
</dbReference>
<evidence type="ECO:0000256" key="1">
    <source>
        <dbReference type="SAM" id="Coils"/>
    </source>
</evidence>
<dbReference type="AlphaFoldDB" id="A0A8S1XYJ0"/>